<keyword evidence="6 8" id="KW-0472">Membrane</keyword>
<dbReference type="Pfam" id="PF21088">
    <property type="entry name" value="MS_channel_1st"/>
    <property type="match status" value="1"/>
</dbReference>
<evidence type="ECO:0000256" key="4">
    <source>
        <dbReference type="ARBA" id="ARBA00022692"/>
    </source>
</evidence>
<feature type="transmembrane region" description="Helical" evidence="8">
    <location>
        <begin position="24"/>
        <end position="44"/>
    </location>
</feature>
<dbReference type="AlphaFoldDB" id="A0ABD5WI05"/>
<comment type="caution">
    <text evidence="12">The sequence shown here is derived from an EMBL/GenBank/DDBJ whole genome shotgun (WGS) entry which is preliminary data.</text>
</comment>
<reference evidence="12 13" key="1">
    <citation type="journal article" date="2019" name="Int. J. Syst. Evol. Microbiol.">
        <title>The Global Catalogue of Microorganisms (GCM) 10K type strain sequencing project: providing services to taxonomists for standard genome sequencing and annotation.</title>
        <authorList>
            <consortium name="The Broad Institute Genomics Platform"/>
            <consortium name="The Broad Institute Genome Sequencing Center for Infectious Disease"/>
            <person name="Wu L."/>
            <person name="Ma J."/>
        </authorList>
    </citation>
    <scope>NUCLEOTIDE SEQUENCE [LARGE SCALE GENOMIC DNA]</scope>
    <source>
        <strain evidence="12 13">DT72</strain>
    </source>
</reference>
<name>A0ABD5WI05_9EURY</name>
<keyword evidence="3" id="KW-1003">Cell membrane</keyword>
<evidence type="ECO:0000313" key="13">
    <source>
        <dbReference type="Proteomes" id="UP001596407"/>
    </source>
</evidence>
<feature type="region of interest" description="Disordered" evidence="7">
    <location>
        <begin position="348"/>
        <end position="391"/>
    </location>
</feature>
<evidence type="ECO:0000256" key="3">
    <source>
        <dbReference type="ARBA" id="ARBA00022475"/>
    </source>
</evidence>
<keyword evidence="13" id="KW-1185">Reference proteome</keyword>
<evidence type="ECO:0000256" key="2">
    <source>
        <dbReference type="ARBA" id="ARBA00008017"/>
    </source>
</evidence>
<feature type="domain" description="Mechanosensitive ion channel transmembrane helices 2/3" evidence="11">
    <location>
        <begin position="149"/>
        <end position="184"/>
    </location>
</feature>
<dbReference type="Gene3D" id="1.10.287.1260">
    <property type="match status" value="1"/>
</dbReference>
<evidence type="ECO:0000259" key="10">
    <source>
        <dbReference type="Pfam" id="PF21082"/>
    </source>
</evidence>
<gene>
    <name evidence="12" type="ORF">ACFQJ6_08415</name>
</gene>
<evidence type="ECO:0000256" key="1">
    <source>
        <dbReference type="ARBA" id="ARBA00004651"/>
    </source>
</evidence>
<proteinExistence type="inferred from homology"/>
<evidence type="ECO:0000256" key="8">
    <source>
        <dbReference type="SAM" id="Phobius"/>
    </source>
</evidence>
<evidence type="ECO:0000256" key="5">
    <source>
        <dbReference type="ARBA" id="ARBA00022989"/>
    </source>
</evidence>
<dbReference type="SUPFAM" id="SSF50182">
    <property type="entry name" value="Sm-like ribonucleoproteins"/>
    <property type="match status" value="1"/>
</dbReference>
<feature type="domain" description="Mechanosensitive ion channel MscS" evidence="9">
    <location>
        <begin position="190"/>
        <end position="253"/>
    </location>
</feature>
<keyword evidence="5 8" id="KW-1133">Transmembrane helix</keyword>
<keyword evidence="4 8" id="KW-0812">Transmembrane</keyword>
<dbReference type="PANTHER" id="PTHR30221:SF20">
    <property type="entry name" value="SMALL-CONDUCTANCE MECHANOSENSITIVE CHANNEL"/>
    <property type="match status" value="1"/>
</dbReference>
<dbReference type="InterPro" id="IPR011014">
    <property type="entry name" value="MscS_channel_TM-2"/>
</dbReference>
<dbReference type="InterPro" id="IPR010920">
    <property type="entry name" value="LSM_dom_sf"/>
</dbReference>
<feature type="transmembrane region" description="Helical" evidence="8">
    <location>
        <begin position="141"/>
        <end position="162"/>
    </location>
</feature>
<dbReference type="SUPFAM" id="SSF82689">
    <property type="entry name" value="Mechanosensitive channel protein MscS (YggB), C-terminal domain"/>
    <property type="match status" value="1"/>
</dbReference>
<comment type="similarity">
    <text evidence="2">Belongs to the MscS (TC 1.A.23) family.</text>
</comment>
<evidence type="ECO:0000313" key="12">
    <source>
        <dbReference type="EMBL" id="MFC7080137.1"/>
    </source>
</evidence>
<dbReference type="Proteomes" id="UP001596407">
    <property type="component" value="Unassembled WGS sequence"/>
</dbReference>
<evidence type="ECO:0000259" key="11">
    <source>
        <dbReference type="Pfam" id="PF21088"/>
    </source>
</evidence>
<dbReference type="SUPFAM" id="SSF82861">
    <property type="entry name" value="Mechanosensitive channel protein MscS (YggB), transmembrane region"/>
    <property type="match status" value="1"/>
</dbReference>
<dbReference type="InterPro" id="IPR011066">
    <property type="entry name" value="MscS_channel_C_sf"/>
</dbReference>
<dbReference type="InterPro" id="IPR045275">
    <property type="entry name" value="MscS_archaea/bacteria_type"/>
</dbReference>
<dbReference type="InterPro" id="IPR049278">
    <property type="entry name" value="MS_channel_C"/>
</dbReference>
<accession>A0ABD5WI05</accession>
<dbReference type="InterPro" id="IPR023408">
    <property type="entry name" value="MscS_beta-dom_sf"/>
</dbReference>
<evidence type="ECO:0000256" key="7">
    <source>
        <dbReference type="SAM" id="MobiDB-lite"/>
    </source>
</evidence>
<feature type="compositionally biased region" description="Acidic residues" evidence="7">
    <location>
        <begin position="381"/>
        <end position="391"/>
    </location>
</feature>
<feature type="transmembrane region" description="Helical" evidence="8">
    <location>
        <begin position="174"/>
        <end position="199"/>
    </location>
</feature>
<dbReference type="Pfam" id="PF00924">
    <property type="entry name" value="MS_channel_2nd"/>
    <property type="match status" value="1"/>
</dbReference>
<dbReference type="PANTHER" id="PTHR30221">
    <property type="entry name" value="SMALL-CONDUCTANCE MECHANOSENSITIVE CHANNEL"/>
    <property type="match status" value="1"/>
</dbReference>
<dbReference type="GO" id="GO:0005886">
    <property type="term" value="C:plasma membrane"/>
    <property type="evidence" value="ECO:0007669"/>
    <property type="project" value="UniProtKB-SubCell"/>
</dbReference>
<comment type="subcellular location">
    <subcellularLocation>
        <location evidence="1">Cell membrane</location>
        <topology evidence="1">Multi-pass membrane protein</topology>
    </subcellularLocation>
</comment>
<dbReference type="EMBL" id="JBHSZH010000005">
    <property type="protein sequence ID" value="MFC7080137.1"/>
    <property type="molecule type" value="Genomic_DNA"/>
</dbReference>
<protein>
    <submittedName>
        <fullName evidence="12">Mechanosensitive ion channel family protein</fullName>
    </submittedName>
</protein>
<dbReference type="Gene3D" id="2.30.30.60">
    <property type="match status" value="1"/>
</dbReference>
<feature type="domain" description="Mechanosensitive ion channel MscS C-terminal" evidence="10">
    <location>
        <begin position="259"/>
        <end position="344"/>
    </location>
</feature>
<feature type="compositionally biased region" description="Basic and acidic residues" evidence="7">
    <location>
        <begin position="351"/>
        <end position="366"/>
    </location>
</feature>
<dbReference type="RefSeq" id="WP_276282041.1">
    <property type="nucleotide sequence ID" value="NZ_CP119809.1"/>
</dbReference>
<dbReference type="InterPro" id="IPR049142">
    <property type="entry name" value="MS_channel_1st"/>
</dbReference>
<dbReference type="GeneID" id="79303274"/>
<feature type="transmembrane region" description="Helical" evidence="8">
    <location>
        <begin position="100"/>
        <end position="120"/>
    </location>
</feature>
<dbReference type="InterPro" id="IPR006685">
    <property type="entry name" value="MscS_channel_2nd"/>
</dbReference>
<evidence type="ECO:0000259" key="9">
    <source>
        <dbReference type="Pfam" id="PF00924"/>
    </source>
</evidence>
<dbReference type="Pfam" id="PF21082">
    <property type="entry name" value="MS_channel_3rd"/>
    <property type="match status" value="1"/>
</dbReference>
<sequence length="391" mass="42496">MTGPLAGILSTIDQLANFTETQQVAATVVIFVGVVAAAWAARYVRPKLRRRFPRHVGDVFLFAALAGILLVATVSLLVLWEQGTTTANALDQINNTAGQGVKVLVALVVLAGAYIVTGFVKKAIDRFTDGHETITQHQSEIVYRVSQLTVYVSAVAIILGMWDVNLSGLLVGAGFLGIVVGMAARQTLGALLAGFVLMFSRPFEIGDWVEVDDEEGIVTDISIVNTRIQTFAGEYVMIPNDIVSGTKIVNKSRKGRLRIEVEVGVDYEADVERAADLAEETMKELDEVLTVPTPKVVLKEFGDSAVTLVLRFWIDKPSARRQWRARTAVIESVKKTFDREGVKIPFPQRELTGREESGGFRLRGETDAPEATADGGVTADETADSDEVSEE</sequence>
<feature type="transmembrane region" description="Helical" evidence="8">
    <location>
        <begin position="56"/>
        <end position="80"/>
    </location>
</feature>
<organism evidence="12 13">
    <name type="scientific">Halorussus caseinilyticus</name>
    <dbReference type="NCBI Taxonomy" id="3034025"/>
    <lineage>
        <taxon>Archaea</taxon>
        <taxon>Methanobacteriati</taxon>
        <taxon>Methanobacteriota</taxon>
        <taxon>Stenosarchaea group</taxon>
        <taxon>Halobacteria</taxon>
        <taxon>Halobacteriales</taxon>
        <taxon>Haladaptataceae</taxon>
        <taxon>Halorussus</taxon>
    </lineage>
</organism>
<evidence type="ECO:0000256" key="6">
    <source>
        <dbReference type="ARBA" id="ARBA00023136"/>
    </source>
</evidence>
<dbReference type="Gene3D" id="3.30.70.100">
    <property type="match status" value="1"/>
</dbReference>